<dbReference type="EMBL" id="JADOER010000004">
    <property type="protein sequence ID" value="MBT9311411.1"/>
    <property type="molecule type" value="Genomic_DNA"/>
</dbReference>
<keyword evidence="1" id="KW-0812">Transmembrane</keyword>
<dbReference type="Proteomes" id="UP001196661">
    <property type="component" value="Unassembled WGS sequence"/>
</dbReference>
<evidence type="ECO:0000313" key="3">
    <source>
        <dbReference type="Proteomes" id="UP001196661"/>
    </source>
</evidence>
<comment type="caution">
    <text evidence="2">The sequence shown here is derived from an EMBL/GenBank/DDBJ whole genome shotgun (WGS) entry which is preliminary data.</text>
</comment>
<feature type="transmembrane region" description="Helical" evidence="1">
    <location>
        <begin position="6"/>
        <end position="26"/>
    </location>
</feature>
<reference evidence="2 3" key="1">
    <citation type="journal article" date="2021" name="Mar. Drugs">
        <title>Genome Reduction and Secondary Metabolism of the Marine Sponge-Associated Cyanobacterium Leptothoe.</title>
        <authorList>
            <person name="Konstantinou D."/>
            <person name="Popin R.V."/>
            <person name="Fewer D.P."/>
            <person name="Sivonen K."/>
            <person name="Gkelis S."/>
        </authorList>
    </citation>
    <scope>NUCLEOTIDE SEQUENCE [LARGE SCALE GENOMIC DNA]</scope>
    <source>
        <strain evidence="2 3">TAU-MAC 1615</strain>
    </source>
</reference>
<protein>
    <submittedName>
        <fullName evidence="2">Uncharacterized protein</fullName>
    </submittedName>
</protein>
<sequence length="296" mass="33388">MGNDVLILTIYFLVVIYVLYQMALSVESSLEDKLRIVLDLDFLKAQAQQQLERQSPAHPKITSTVEQLQFRGRKMPPYLVLNVASPHNPSQVRKVMVTVGPMGNMSRRTALTNLTVSVSNGTDDAQVYIDWDNSSITVDKTRQTQRVFRAGIPISSDLSRSQIFSVVNPGEKFDSRITGEGCLSLDPESNTLQPRRPLVNMGDLIELLADPIMAPDDENDLPQTLAYSLQLRLGVRHITDQQDSNTTYLLLPFEFIAILLPDEIAFPPLRWLLNRPRPENARDALTSLLLGRSYRR</sequence>
<organism evidence="2 3">
    <name type="scientific">Leptothoe kymatousa TAU-MAC 1615</name>
    <dbReference type="NCBI Taxonomy" id="2364775"/>
    <lineage>
        <taxon>Bacteria</taxon>
        <taxon>Bacillati</taxon>
        <taxon>Cyanobacteriota</taxon>
        <taxon>Cyanophyceae</taxon>
        <taxon>Nodosilineales</taxon>
        <taxon>Cymatolegaceae</taxon>
        <taxon>Leptothoe</taxon>
        <taxon>Leptothoe kymatousa</taxon>
    </lineage>
</organism>
<evidence type="ECO:0000256" key="1">
    <source>
        <dbReference type="SAM" id="Phobius"/>
    </source>
</evidence>
<keyword evidence="1" id="KW-0472">Membrane</keyword>
<dbReference type="RefSeq" id="WP_215617296.1">
    <property type="nucleotide sequence ID" value="NZ_JADOER010000004.1"/>
</dbReference>
<keyword evidence="3" id="KW-1185">Reference proteome</keyword>
<proteinExistence type="predicted"/>
<name>A0ABS5Y0S4_9CYAN</name>
<accession>A0ABS5Y0S4</accession>
<keyword evidence="1" id="KW-1133">Transmembrane helix</keyword>
<gene>
    <name evidence="2" type="ORF">IXB28_04270</name>
</gene>
<evidence type="ECO:0000313" key="2">
    <source>
        <dbReference type="EMBL" id="MBT9311411.1"/>
    </source>
</evidence>